<dbReference type="EMBL" id="JTLV02000001">
    <property type="protein sequence ID" value="PQM30281.1"/>
    <property type="molecule type" value="Genomic_DNA"/>
</dbReference>
<dbReference type="RefSeq" id="WP_242441428.1">
    <property type="nucleotide sequence ID" value="NZ_JTLV02000001.1"/>
</dbReference>
<name>A0A2P6F9Z9_9MOLU</name>
<comment type="caution">
    <text evidence="1">The sequence shown here is derived from an EMBL/GenBank/DDBJ whole genome shotgun (WGS) entry which is preliminary data.</text>
</comment>
<accession>A0A2P6F9Z9</accession>
<evidence type="ECO:0000313" key="1">
    <source>
        <dbReference type="EMBL" id="PQM30281.1"/>
    </source>
</evidence>
<sequence length="65" mass="7509">MAIVDNDNPHCVAYVVKKTGADENNLLTSPFVEYLYVNTVAECQEKSQEWFDNNPKIDKNIYKLQ</sequence>
<keyword evidence="2" id="KW-1185">Reference proteome</keyword>
<proteinExistence type="predicted"/>
<reference evidence="1 2" key="1">
    <citation type="journal article" date="2015" name="MBio">
        <title>Genome sequence of the Drosophila melanogaster male-killing Spiroplasma strain MSRO endosymbiont.</title>
        <authorList>
            <person name="Paredes J.C."/>
            <person name="Herren J.K."/>
            <person name="Schupfer F."/>
            <person name="Marin R."/>
            <person name="Claverol S."/>
            <person name="Kuo C.H."/>
            <person name="Lemaitre B."/>
            <person name="Beven L."/>
        </authorList>
    </citation>
    <scope>NUCLEOTIDE SEQUENCE [LARGE SCALE GENOMIC DNA]</scope>
    <source>
        <strain evidence="1 2">MSRO</strain>
    </source>
</reference>
<gene>
    <name evidence="1" type="ORF">SMSRO_SF000370</name>
</gene>
<organism evidence="1 2">
    <name type="scientific">Spiroplasma poulsonii</name>
    <dbReference type="NCBI Taxonomy" id="2138"/>
    <lineage>
        <taxon>Bacteria</taxon>
        <taxon>Bacillati</taxon>
        <taxon>Mycoplasmatota</taxon>
        <taxon>Mollicutes</taxon>
        <taxon>Entomoplasmatales</taxon>
        <taxon>Spiroplasmataceae</taxon>
        <taxon>Spiroplasma</taxon>
    </lineage>
</organism>
<protein>
    <submittedName>
        <fullName evidence="1">Uncharacterized protein</fullName>
    </submittedName>
</protein>
<evidence type="ECO:0000313" key="2">
    <source>
        <dbReference type="Proteomes" id="UP000031565"/>
    </source>
</evidence>
<dbReference type="Proteomes" id="UP000031565">
    <property type="component" value="Unassembled WGS sequence"/>
</dbReference>
<dbReference type="AlphaFoldDB" id="A0A2P6F9Z9"/>